<evidence type="ECO:0000256" key="1">
    <source>
        <dbReference type="SAM" id="Phobius"/>
    </source>
</evidence>
<dbReference type="KEGG" id="sniv:SFSGTM_09930"/>
<dbReference type="InterPro" id="IPR038367">
    <property type="entry name" value="PelD_GGDEF_sf"/>
</dbReference>
<dbReference type="Proteomes" id="UP000463939">
    <property type="component" value="Chromosome"/>
</dbReference>
<evidence type="ECO:0000313" key="3">
    <source>
        <dbReference type="EMBL" id="BBP00285.1"/>
    </source>
</evidence>
<keyword evidence="1" id="KW-1133">Transmembrane helix</keyword>
<dbReference type="Gene3D" id="3.30.450.40">
    <property type="match status" value="1"/>
</dbReference>
<protein>
    <submittedName>
        <fullName evidence="3">Pellicle/biofilm biosynthesis protein PelD</fullName>
    </submittedName>
</protein>
<keyword evidence="1" id="KW-0812">Transmembrane</keyword>
<evidence type="ECO:0000259" key="2">
    <source>
        <dbReference type="Pfam" id="PF16963"/>
    </source>
</evidence>
<feature type="domain" description="PelD GGDEF" evidence="2">
    <location>
        <begin position="311"/>
        <end position="431"/>
    </location>
</feature>
<accession>A0A809RFB3</accession>
<dbReference type="Pfam" id="PF16963">
    <property type="entry name" value="PelD_GGDEF"/>
    <property type="match status" value="1"/>
</dbReference>
<feature type="transmembrane region" description="Helical" evidence="1">
    <location>
        <begin position="15"/>
        <end position="36"/>
    </location>
</feature>
<sequence>MKLAQHLLPHGYRQYWQWVETLVISFGALAISYSIVPNDPLNVHLFPWVWMAPVLIALRYGVLMGIVSVLSFLLMWLGWAAFQHIDYALFPKLTFLGGTLMMMVTGEYSSVWITRARRVEELQHYTEERLELLTRRLYLLSLSHDRLEQDLIGRPASLREGLKELNRILPAENGLAGAKLYMDLVVRQCNLSVAGLHRVVNNTITPSVAASIGDFTPIDAQDPLIAHCLQTGELVHINTEENLSEIPSRYLVAVPAKTSDGNILAILAVEKMPFFALQTANMQTLAVLTSYYADTISAGEFLPFLTDELKDCPIDFFKAINTLRRLQRDMQISSLIVGFVAADTQESAEQLKTIASSVRGLDETWTFTKNNTRICLVLLPLAADTALTGYIDRIEHLFVERFGARPGQLNILTRSTTLDIDPIATKLDDFIHSLTSQTVQHAAE</sequence>
<dbReference type="RefSeq" id="WP_162084233.1">
    <property type="nucleotide sequence ID" value="NZ_AP021881.1"/>
</dbReference>
<dbReference type="InterPro" id="IPR029016">
    <property type="entry name" value="GAF-like_dom_sf"/>
</dbReference>
<keyword evidence="4" id="KW-1185">Reference proteome</keyword>
<feature type="transmembrane region" description="Helical" evidence="1">
    <location>
        <begin position="56"/>
        <end position="81"/>
    </location>
</feature>
<dbReference type="EMBL" id="AP021881">
    <property type="protein sequence ID" value="BBP00285.1"/>
    <property type="molecule type" value="Genomic_DNA"/>
</dbReference>
<organism evidence="3 4">
    <name type="scientific">Sulfuriferula nivalis</name>
    <dbReference type="NCBI Taxonomy" id="2675298"/>
    <lineage>
        <taxon>Bacteria</taxon>
        <taxon>Pseudomonadati</taxon>
        <taxon>Pseudomonadota</taxon>
        <taxon>Betaproteobacteria</taxon>
        <taxon>Nitrosomonadales</taxon>
        <taxon>Sulfuricellaceae</taxon>
        <taxon>Sulfuriferula</taxon>
    </lineage>
</organism>
<dbReference type="Gene3D" id="3.30.70.2880">
    <property type="match status" value="1"/>
</dbReference>
<evidence type="ECO:0000313" key="4">
    <source>
        <dbReference type="Proteomes" id="UP000463939"/>
    </source>
</evidence>
<proteinExistence type="predicted"/>
<gene>
    <name evidence="3" type="primary">pelD</name>
    <name evidence="3" type="ORF">SFSGTM_09930</name>
</gene>
<reference evidence="4" key="1">
    <citation type="submission" date="2019-11" db="EMBL/GenBank/DDBJ databases">
        <title>Isolation and characterization of a novel species in the genus Sulfuriferula.</title>
        <authorList>
            <person name="Mochizuki J."/>
            <person name="Kojima H."/>
            <person name="Fukui M."/>
        </authorList>
    </citation>
    <scope>NUCLEOTIDE SEQUENCE [LARGE SCALE GENOMIC DNA]</scope>
    <source>
        <strain evidence="4">SGTM</strain>
    </source>
</reference>
<name>A0A809RFB3_9PROT</name>
<dbReference type="AlphaFoldDB" id="A0A809RFB3"/>
<dbReference type="InterPro" id="IPR031583">
    <property type="entry name" value="PelD_GGDEF"/>
</dbReference>
<keyword evidence="1" id="KW-0472">Membrane</keyword>